<dbReference type="GO" id="GO:0004813">
    <property type="term" value="F:alanine-tRNA ligase activity"/>
    <property type="evidence" value="ECO:0007669"/>
    <property type="project" value="InterPro"/>
</dbReference>
<dbReference type="PANTHER" id="PTHR11777:SF9">
    <property type="entry name" value="ALANINE--TRNA LIGASE, CYTOPLASMIC"/>
    <property type="match status" value="1"/>
</dbReference>
<dbReference type="SUPFAM" id="SSF101353">
    <property type="entry name" value="Putative anticodon-binding domain of alanyl-tRNA synthetase (AlaRS)"/>
    <property type="match status" value="1"/>
</dbReference>
<dbReference type="GO" id="GO:0005739">
    <property type="term" value="C:mitochondrion"/>
    <property type="evidence" value="ECO:0007669"/>
    <property type="project" value="TreeGrafter"/>
</dbReference>
<comment type="caution">
    <text evidence="2">The sequence shown here is derived from an EMBL/GenBank/DDBJ whole genome shotgun (WGS) entry which is preliminary data.</text>
</comment>
<accession>A0AAN5C9X5</accession>
<dbReference type="SUPFAM" id="SSF55681">
    <property type="entry name" value="Class II aaRS and biotin synthetases"/>
    <property type="match status" value="1"/>
</dbReference>
<protein>
    <recommendedName>
        <fullName evidence="1">Alanyl-tRNA synthetase class IIc N-terminal domain-containing protein</fullName>
    </recommendedName>
</protein>
<dbReference type="AlphaFoldDB" id="A0AAN5C9X5"/>
<dbReference type="InterPro" id="IPR050058">
    <property type="entry name" value="Ala-tRNA_ligase"/>
</dbReference>
<feature type="non-terminal residue" evidence="2">
    <location>
        <position position="1"/>
    </location>
</feature>
<dbReference type="Gene3D" id="3.30.930.10">
    <property type="entry name" value="Bira Bifunctional Protein, Domain 2"/>
    <property type="match status" value="1"/>
</dbReference>
<dbReference type="InterPro" id="IPR018162">
    <property type="entry name" value="Ala-tRNA-ligase_IIc_anticod-bd"/>
</dbReference>
<sequence length="211" mass="24093">NSCLWNINFTNYTRHIDGRAVKMDTMHVDTGMRLEDLACVVQGVSSVFETDLFRPIIRKIEQVSLKKYNERRGADPRGLDYSFRVVADSMRFVCVAATECSPTTSHHARFIVNKQAQRAAWLAVNVLKAPRNSLEKLVPVVTKSPGVDSTLLSKATGDQEKLFWAFYEEERCSRPSHWNDAQWFFQVVEKKEYAPSRSMKAIKSIRGIVGF</sequence>
<proteinExistence type="predicted"/>
<dbReference type="InterPro" id="IPR045864">
    <property type="entry name" value="aa-tRNA-synth_II/BPL/LPL"/>
</dbReference>
<gene>
    <name evidence="2" type="ORF">PMAYCL1PPCAC_05462</name>
</gene>
<keyword evidence="3" id="KW-1185">Reference proteome</keyword>
<name>A0AAN5C9X5_9BILA</name>
<reference evidence="3" key="1">
    <citation type="submission" date="2022-10" db="EMBL/GenBank/DDBJ databases">
        <title>Genome assembly of Pristionchus species.</title>
        <authorList>
            <person name="Yoshida K."/>
            <person name="Sommer R.J."/>
        </authorList>
    </citation>
    <scope>NUCLEOTIDE SEQUENCE [LARGE SCALE GENOMIC DNA]</scope>
    <source>
        <strain evidence="3">RS5460</strain>
    </source>
</reference>
<evidence type="ECO:0000313" key="2">
    <source>
        <dbReference type="EMBL" id="GMR35267.1"/>
    </source>
</evidence>
<dbReference type="GO" id="GO:0002161">
    <property type="term" value="F:aminoacyl-tRNA deacylase activity"/>
    <property type="evidence" value="ECO:0007669"/>
    <property type="project" value="TreeGrafter"/>
</dbReference>
<dbReference type="InterPro" id="IPR018164">
    <property type="entry name" value="Ala-tRNA-synth_IIc_N"/>
</dbReference>
<dbReference type="EMBL" id="BTRK01000002">
    <property type="protein sequence ID" value="GMR35267.1"/>
    <property type="molecule type" value="Genomic_DNA"/>
</dbReference>
<dbReference type="GO" id="GO:0006419">
    <property type="term" value="P:alanyl-tRNA aminoacylation"/>
    <property type="evidence" value="ECO:0007669"/>
    <property type="project" value="InterPro"/>
</dbReference>
<dbReference type="Proteomes" id="UP001328107">
    <property type="component" value="Unassembled WGS sequence"/>
</dbReference>
<evidence type="ECO:0000313" key="3">
    <source>
        <dbReference type="Proteomes" id="UP001328107"/>
    </source>
</evidence>
<evidence type="ECO:0000259" key="1">
    <source>
        <dbReference type="Pfam" id="PF01411"/>
    </source>
</evidence>
<feature type="domain" description="Alanyl-tRNA synthetase class IIc N-terminal" evidence="1">
    <location>
        <begin position="4"/>
        <end position="143"/>
    </location>
</feature>
<dbReference type="Pfam" id="PF01411">
    <property type="entry name" value="tRNA-synt_2c"/>
    <property type="match status" value="1"/>
</dbReference>
<dbReference type="GO" id="GO:0005524">
    <property type="term" value="F:ATP binding"/>
    <property type="evidence" value="ECO:0007669"/>
    <property type="project" value="InterPro"/>
</dbReference>
<organism evidence="2 3">
    <name type="scientific">Pristionchus mayeri</name>
    <dbReference type="NCBI Taxonomy" id="1317129"/>
    <lineage>
        <taxon>Eukaryota</taxon>
        <taxon>Metazoa</taxon>
        <taxon>Ecdysozoa</taxon>
        <taxon>Nematoda</taxon>
        <taxon>Chromadorea</taxon>
        <taxon>Rhabditida</taxon>
        <taxon>Rhabditina</taxon>
        <taxon>Diplogasteromorpha</taxon>
        <taxon>Diplogasteroidea</taxon>
        <taxon>Neodiplogasteridae</taxon>
        <taxon>Pristionchus</taxon>
    </lineage>
</organism>
<dbReference type="PANTHER" id="PTHR11777">
    <property type="entry name" value="ALANYL-TRNA SYNTHETASE"/>
    <property type="match status" value="1"/>
</dbReference>